<organism evidence="1 3">
    <name type="scientific">Didymodactylos carnosus</name>
    <dbReference type="NCBI Taxonomy" id="1234261"/>
    <lineage>
        <taxon>Eukaryota</taxon>
        <taxon>Metazoa</taxon>
        <taxon>Spiralia</taxon>
        <taxon>Gnathifera</taxon>
        <taxon>Rotifera</taxon>
        <taxon>Eurotatoria</taxon>
        <taxon>Bdelloidea</taxon>
        <taxon>Philodinida</taxon>
        <taxon>Philodinidae</taxon>
        <taxon>Didymodactylos</taxon>
    </lineage>
</organism>
<evidence type="ECO:0000313" key="3">
    <source>
        <dbReference type="Proteomes" id="UP000677228"/>
    </source>
</evidence>
<reference evidence="1" key="1">
    <citation type="submission" date="2021-02" db="EMBL/GenBank/DDBJ databases">
        <authorList>
            <person name="Nowell W R."/>
        </authorList>
    </citation>
    <scope>NUCLEOTIDE SEQUENCE</scope>
</reference>
<proteinExistence type="predicted"/>
<evidence type="ECO:0000313" key="2">
    <source>
        <dbReference type="EMBL" id="CAF4437655.1"/>
    </source>
</evidence>
<sequence>PSSIDTYQYILQQIEYISKSPIKYNERLFSLVCIGVSEQMLTNEVQVQVHVELNAPQPREFSQSHAVLSNKLIVDNNEMKKNAQPIEI</sequence>
<feature type="non-terminal residue" evidence="1">
    <location>
        <position position="1"/>
    </location>
</feature>
<gene>
    <name evidence="1" type="ORF">OVA965_LOCUS43095</name>
    <name evidence="2" type="ORF">TMI583_LOCUS45224</name>
</gene>
<dbReference type="EMBL" id="CAJOBA010080141">
    <property type="protein sequence ID" value="CAF4437655.1"/>
    <property type="molecule type" value="Genomic_DNA"/>
</dbReference>
<dbReference type="AlphaFoldDB" id="A0A8S2G5I0"/>
<protein>
    <submittedName>
        <fullName evidence="1">Uncharacterized protein</fullName>
    </submittedName>
</protein>
<name>A0A8S2G5I0_9BILA</name>
<evidence type="ECO:0000313" key="1">
    <source>
        <dbReference type="EMBL" id="CAF1619285.1"/>
    </source>
</evidence>
<dbReference type="Proteomes" id="UP000682733">
    <property type="component" value="Unassembled WGS sequence"/>
</dbReference>
<dbReference type="Proteomes" id="UP000677228">
    <property type="component" value="Unassembled WGS sequence"/>
</dbReference>
<accession>A0A8S2G5I0</accession>
<feature type="non-terminal residue" evidence="1">
    <location>
        <position position="88"/>
    </location>
</feature>
<comment type="caution">
    <text evidence="1">The sequence shown here is derived from an EMBL/GenBank/DDBJ whole genome shotgun (WGS) entry which is preliminary data.</text>
</comment>
<dbReference type="EMBL" id="CAJNOK010055401">
    <property type="protein sequence ID" value="CAF1619285.1"/>
    <property type="molecule type" value="Genomic_DNA"/>
</dbReference>